<dbReference type="InterPro" id="IPR001670">
    <property type="entry name" value="ADH_Fe/GldA"/>
</dbReference>
<name>A0A6N7QAZ4_9BACT</name>
<feature type="domain" description="Alcohol dehydrogenase iron-type/glycerol dehydrogenase GldA" evidence="6">
    <location>
        <begin position="31"/>
        <end position="201"/>
    </location>
</feature>
<dbReference type="Gene3D" id="1.20.1090.10">
    <property type="entry name" value="Dehydroquinate synthase-like - alpha domain"/>
    <property type="match status" value="1"/>
</dbReference>
<evidence type="ECO:0000256" key="3">
    <source>
        <dbReference type="ARBA" id="ARBA00023002"/>
    </source>
</evidence>
<dbReference type="Pfam" id="PF00465">
    <property type="entry name" value="Fe-ADH"/>
    <property type="match status" value="1"/>
</dbReference>
<dbReference type="SUPFAM" id="SSF56796">
    <property type="entry name" value="Dehydroquinate synthase-like"/>
    <property type="match status" value="1"/>
</dbReference>
<evidence type="ECO:0000313" key="8">
    <source>
        <dbReference type="EMBL" id="MRG98031.1"/>
    </source>
</evidence>
<dbReference type="AlphaFoldDB" id="A0A6N7QAZ4"/>
<evidence type="ECO:0000256" key="1">
    <source>
        <dbReference type="ARBA" id="ARBA00001962"/>
    </source>
</evidence>
<comment type="cofactor">
    <cofactor evidence="1">
        <name>Fe cation</name>
        <dbReference type="ChEBI" id="CHEBI:24875"/>
    </cofactor>
</comment>
<feature type="domain" description="Fe-containing alcohol dehydrogenase-like C-terminal" evidence="7">
    <location>
        <begin position="213"/>
        <end position="410"/>
    </location>
</feature>
<gene>
    <name evidence="8" type="ORF">GF068_39900</name>
</gene>
<protein>
    <submittedName>
        <fullName evidence="8">Iron-containing alcohol dehydrogenase</fullName>
    </submittedName>
</protein>
<evidence type="ECO:0000259" key="7">
    <source>
        <dbReference type="Pfam" id="PF25137"/>
    </source>
</evidence>
<evidence type="ECO:0000256" key="2">
    <source>
        <dbReference type="ARBA" id="ARBA00007358"/>
    </source>
</evidence>
<dbReference type="PANTHER" id="PTHR11496">
    <property type="entry name" value="ALCOHOL DEHYDROGENASE"/>
    <property type="match status" value="1"/>
</dbReference>
<dbReference type="GO" id="GO:0004022">
    <property type="term" value="F:alcohol dehydrogenase (NAD+) activity"/>
    <property type="evidence" value="ECO:0007669"/>
    <property type="project" value="TreeGrafter"/>
</dbReference>
<comment type="caution">
    <text evidence="8">The sequence shown here is derived from an EMBL/GenBank/DDBJ whole genome shotgun (WGS) entry which is preliminary data.</text>
</comment>
<dbReference type="CDD" id="cd08183">
    <property type="entry name" value="Fe-ADH-like"/>
    <property type="match status" value="1"/>
</dbReference>
<evidence type="ECO:0000313" key="9">
    <source>
        <dbReference type="Proteomes" id="UP000440224"/>
    </source>
</evidence>
<reference evidence="8 9" key="1">
    <citation type="submission" date="2019-10" db="EMBL/GenBank/DDBJ databases">
        <title>A soil myxobacterium in the family Polyangiaceae.</title>
        <authorList>
            <person name="Li Y."/>
            <person name="Wang J."/>
        </authorList>
    </citation>
    <scope>NUCLEOTIDE SEQUENCE [LARGE SCALE GENOMIC DNA]</scope>
    <source>
        <strain evidence="8 9">DSM 14734</strain>
    </source>
</reference>
<dbReference type="FunFam" id="3.40.50.1970:FF:000003">
    <property type="entry name" value="Alcohol dehydrogenase, iron-containing"/>
    <property type="match status" value="1"/>
</dbReference>
<keyword evidence="4" id="KW-0520">NAD</keyword>
<dbReference type="Pfam" id="PF25137">
    <property type="entry name" value="ADH_Fe_C"/>
    <property type="match status" value="1"/>
</dbReference>
<evidence type="ECO:0000256" key="4">
    <source>
        <dbReference type="ARBA" id="ARBA00023027"/>
    </source>
</evidence>
<keyword evidence="9" id="KW-1185">Reference proteome</keyword>
<organism evidence="8 9">
    <name type="scientific">Polyangium spumosum</name>
    <dbReference type="NCBI Taxonomy" id="889282"/>
    <lineage>
        <taxon>Bacteria</taxon>
        <taxon>Pseudomonadati</taxon>
        <taxon>Myxococcota</taxon>
        <taxon>Polyangia</taxon>
        <taxon>Polyangiales</taxon>
        <taxon>Polyangiaceae</taxon>
        <taxon>Polyangium</taxon>
    </lineage>
</organism>
<dbReference type="PANTHER" id="PTHR11496:SF102">
    <property type="entry name" value="ALCOHOL DEHYDROGENASE 4"/>
    <property type="match status" value="1"/>
</dbReference>
<dbReference type="InterPro" id="IPR018211">
    <property type="entry name" value="ADH_Fe_CS"/>
</dbReference>
<sequence length="413" mass="42240">MSVRNTPPCSPSPGPDAPPRVPVKFSFRTTPEIHFGAGSLAEAPAAVARLGRRCLLVSGRFSLERSGKLAQIEDGLRAQGVALSRYRVDGEPDLVVADEGARVAREGGCDVVLAIGGGSVIDAAKAAAALATNEGAAIDYVEAVGAGKSITRAPLPLVAVPTTAGSGSEVTKNSVLRVPELRVKRSIRSDLMVPRVAIVDPALIATAPRSVAASSGLDALTHLVEAYLSKGAQPMTDVLVVPGITLAYRALGALAEDRATDESHEAMALAALWGGIALANAGLGAVHGLVAPLGGFCGVPHGAGCGCLLPATFATNVAALRARAPAHPALARAHEVADLLLPRDAPDRSPERAADAFRALRDKLGVPPLRGYGVGEADLASIIAGSRAGSMRSNPIELTDDELEGILRRTLDG</sequence>
<dbReference type="PROSITE" id="PS00913">
    <property type="entry name" value="ADH_IRON_1"/>
    <property type="match status" value="1"/>
</dbReference>
<dbReference type="Proteomes" id="UP000440224">
    <property type="component" value="Unassembled WGS sequence"/>
</dbReference>
<evidence type="ECO:0000259" key="6">
    <source>
        <dbReference type="Pfam" id="PF00465"/>
    </source>
</evidence>
<dbReference type="InterPro" id="IPR056798">
    <property type="entry name" value="ADH_Fe_C"/>
</dbReference>
<evidence type="ECO:0000256" key="5">
    <source>
        <dbReference type="SAM" id="MobiDB-lite"/>
    </source>
</evidence>
<dbReference type="Gene3D" id="3.40.50.1970">
    <property type="match status" value="1"/>
</dbReference>
<keyword evidence="3" id="KW-0560">Oxidoreductase</keyword>
<accession>A0A6N7QAZ4</accession>
<dbReference type="GO" id="GO:0046872">
    <property type="term" value="F:metal ion binding"/>
    <property type="evidence" value="ECO:0007669"/>
    <property type="project" value="InterPro"/>
</dbReference>
<dbReference type="EMBL" id="WJIE01000023">
    <property type="protein sequence ID" value="MRG98031.1"/>
    <property type="molecule type" value="Genomic_DNA"/>
</dbReference>
<feature type="compositionally biased region" description="Pro residues" evidence="5">
    <location>
        <begin position="8"/>
        <end position="21"/>
    </location>
</feature>
<dbReference type="InterPro" id="IPR039697">
    <property type="entry name" value="Alcohol_dehydrogenase_Fe"/>
</dbReference>
<proteinExistence type="inferred from homology"/>
<comment type="similarity">
    <text evidence="2">Belongs to the iron-containing alcohol dehydrogenase family.</text>
</comment>
<feature type="region of interest" description="Disordered" evidence="5">
    <location>
        <begin position="1"/>
        <end position="21"/>
    </location>
</feature>